<gene>
    <name evidence="2" type="ORF">R3P38DRAFT_2795038</name>
    <name evidence="3" type="ORF">R3P38DRAFT_2795045</name>
</gene>
<dbReference type="EMBL" id="JAWWNJ010000080">
    <property type="protein sequence ID" value="KAK7002030.1"/>
    <property type="molecule type" value="Genomic_DNA"/>
</dbReference>
<proteinExistence type="predicted"/>
<feature type="region of interest" description="Disordered" evidence="1">
    <location>
        <begin position="191"/>
        <end position="252"/>
    </location>
</feature>
<feature type="compositionally biased region" description="Basic and acidic residues" evidence="1">
    <location>
        <begin position="231"/>
        <end position="252"/>
    </location>
</feature>
<evidence type="ECO:0000313" key="2">
    <source>
        <dbReference type="EMBL" id="KAK7002025.1"/>
    </source>
</evidence>
<dbReference type="AlphaFoldDB" id="A0AAW0A7A6"/>
<feature type="compositionally biased region" description="Basic and acidic residues" evidence="1">
    <location>
        <begin position="209"/>
        <end position="223"/>
    </location>
</feature>
<accession>A0AAW0A7A6</accession>
<dbReference type="Proteomes" id="UP001362999">
    <property type="component" value="Unassembled WGS sequence"/>
</dbReference>
<evidence type="ECO:0000256" key="1">
    <source>
        <dbReference type="SAM" id="MobiDB-lite"/>
    </source>
</evidence>
<keyword evidence="4" id="KW-1185">Reference proteome</keyword>
<dbReference type="EMBL" id="JAWWNJ010000080">
    <property type="protein sequence ID" value="KAK7002025.1"/>
    <property type="molecule type" value="Genomic_DNA"/>
</dbReference>
<evidence type="ECO:0000313" key="4">
    <source>
        <dbReference type="Proteomes" id="UP001362999"/>
    </source>
</evidence>
<name>A0AAW0A7A6_9AGAR</name>
<sequence>MDLNFNASASLELKASFKKSGTTYPSTHRQYFQLNAMKAGKKKSVKKEAPTLTKAQRSDYRLGKSLKDGRVPQDKLQIIQQWVECRDPEKLDVDRLEALVEKLDRGARLTKADIEFFSTAAPVLSDSLLSPQPQLAPDLSPVEHYINGAEKYCWNQICAKYLTNHGSVTANGLIGFVGMLYGLERKPYGENRNSSYEGSPNEWNYGQQRQRERELGATHEKRPQNPGNQEQQRRRGRELEATHEKRLQNLAN</sequence>
<protein>
    <submittedName>
        <fullName evidence="3">Uncharacterized protein</fullName>
    </submittedName>
</protein>
<organism evidence="3 4">
    <name type="scientific">Favolaschia claudopus</name>
    <dbReference type="NCBI Taxonomy" id="2862362"/>
    <lineage>
        <taxon>Eukaryota</taxon>
        <taxon>Fungi</taxon>
        <taxon>Dikarya</taxon>
        <taxon>Basidiomycota</taxon>
        <taxon>Agaricomycotina</taxon>
        <taxon>Agaricomycetes</taxon>
        <taxon>Agaricomycetidae</taxon>
        <taxon>Agaricales</taxon>
        <taxon>Marasmiineae</taxon>
        <taxon>Mycenaceae</taxon>
        <taxon>Favolaschia</taxon>
    </lineage>
</organism>
<feature type="compositionally biased region" description="Polar residues" evidence="1">
    <location>
        <begin position="191"/>
        <end position="208"/>
    </location>
</feature>
<evidence type="ECO:0000313" key="3">
    <source>
        <dbReference type="EMBL" id="KAK7002030.1"/>
    </source>
</evidence>
<reference evidence="3 4" key="1">
    <citation type="journal article" date="2024" name="J Genomics">
        <title>Draft genome sequencing and assembly of Favolaschia claudopus CIRM-BRFM 2984 isolated from oak limbs.</title>
        <authorList>
            <person name="Navarro D."/>
            <person name="Drula E."/>
            <person name="Chaduli D."/>
            <person name="Cazenave R."/>
            <person name="Ahrendt S."/>
            <person name="Wang J."/>
            <person name="Lipzen A."/>
            <person name="Daum C."/>
            <person name="Barry K."/>
            <person name="Grigoriev I.V."/>
            <person name="Favel A."/>
            <person name="Rosso M.N."/>
            <person name="Martin F."/>
        </authorList>
    </citation>
    <scope>NUCLEOTIDE SEQUENCE [LARGE SCALE GENOMIC DNA]</scope>
    <source>
        <strain evidence="3 4">CIRM-BRFM 2984</strain>
    </source>
</reference>
<comment type="caution">
    <text evidence="3">The sequence shown here is derived from an EMBL/GenBank/DDBJ whole genome shotgun (WGS) entry which is preliminary data.</text>
</comment>